<dbReference type="Gene3D" id="3.40.640.10">
    <property type="entry name" value="Type I PLP-dependent aspartate aminotransferase-like (Major domain)"/>
    <property type="match status" value="1"/>
</dbReference>
<dbReference type="Gene3D" id="3.90.1150.10">
    <property type="entry name" value="Aspartate Aminotransferase, domain 1"/>
    <property type="match status" value="1"/>
</dbReference>
<keyword evidence="2" id="KW-0663">Pyridoxal phosphate</keyword>
<accession>A0A662D7G2</accession>
<dbReference type="InterPro" id="IPR015421">
    <property type="entry name" value="PyrdxlP-dep_Trfase_major"/>
</dbReference>
<dbReference type="EMBL" id="QMQA01000366">
    <property type="protein sequence ID" value="RLE09471.1"/>
    <property type="molecule type" value="Genomic_DNA"/>
</dbReference>
<name>A0A662D7G2_UNCAE</name>
<dbReference type="InterPro" id="IPR015422">
    <property type="entry name" value="PyrdxlP-dep_Trfase_small"/>
</dbReference>
<dbReference type="GO" id="GO:0005829">
    <property type="term" value="C:cytosol"/>
    <property type="evidence" value="ECO:0007669"/>
    <property type="project" value="TreeGrafter"/>
</dbReference>
<protein>
    <recommendedName>
        <fullName evidence="5">Aminotransferase class III-fold pyridoxal phosphate-dependent enzyme</fullName>
    </recommendedName>
</protein>
<dbReference type="PANTHER" id="PTHR43094">
    <property type="entry name" value="AMINOTRANSFERASE"/>
    <property type="match status" value="1"/>
</dbReference>
<gene>
    <name evidence="3" type="ORF">DRJ04_09875</name>
</gene>
<comment type="similarity">
    <text evidence="1">Belongs to the class-III pyridoxal-phosphate-dependent aminotransferase family.</text>
</comment>
<reference evidence="3 4" key="1">
    <citation type="submission" date="2018-06" db="EMBL/GenBank/DDBJ databases">
        <title>Extensive metabolic versatility and redundancy in microbially diverse, dynamic hydrothermal sediments.</title>
        <authorList>
            <person name="Dombrowski N."/>
            <person name="Teske A."/>
            <person name="Baker B.J."/>
        </authorList>
    </citation>
    <scope>NUCLEOTIDE SEQUENCE [LARGE SCALE GENOMIC DNA]</scope>
    <source>
        <strain evidence="3">B3_G15</strain>
    </source>
</reference>
<dbReference type="AlphaFoldDB" id="A0A662D7G2"/>
<sequence>MIKEEGNVAAIFVEPVVGTNGIIVPPKEYFSRLRDIADRNGVLLVVDEVMSGWWRTGEWFAINHWGVEPDILTTAKGCTGAYTPLGVTATRSEMKEYFEERFLSHGHTYAMHPLALSALPVAVEEYKKLVATGLVKKVSEHLRMRLHELMARHECIGDVRGIGHFWAIEIVKNRKTKKPFNTKQDKASLKPLMTGRISKEALKKGLYIVSWYNHFIVAPPLIITEKEVDEGIEVLDEVLKIADEKVEG</sequence>
<evidence type="ECO:0008006" key="5">
    <source>
        <dbReference type="Google" id="ProtNLM"/>
    </source>
</evidence>
<organism evidence="3 4">
    <name type="scientific">Aerophobetes bacterium</name>
    <dbReference type="NCBI Taxonomy" id="2030807"/>
    <lineage>
        <taxon>Bacteria</taxon>
        <taxon>Candidatus Aerophobota</taxon>
    </lineage>
</organism>
<dbReference type="SUPFAM" id="SSF53383">
    <property type="entry name" value="PLP-dependent transferases"/>
    <property type="match status" value="1"/>
</dbReference>
<evidence type="ECO:0000313" key="3">
    <source>
        <dbReference type="EMBL" id="RLE09471.1"/>
    </source>
</evidence>
<evidence type="ECO:0000313" key="4">
    <source>
        <dbReference type="Proteomes" id="UP000280417"/>
    </source>
</evidence>
<evidence type="ECO:0000256" key="2">
    <source>
        <dbReference type="ARBA" id="ARBA00022898"/>
    </source>
</evidence>
<dbReference type="PANTHER" id="PTHR43094:SF1">
    <property type="entry name" value="AMINOTRANSFERASE CLASS-III"/>
    <property type="match status" value="1"/>
</dbReference>
<dbReference type="Pfam" id="PF00202">
    <property type="entry name" value="Aminotran_3"/>
    <property type="match status" value="1"/>
</dbReference>
<evidence type="ECO:0000256" key="1">
    <source>
        <dbReference type="ARBA" id="ARBA00008954"/>
    </source>
</evidence>
<dbReference type="InterPro" id="IPR015424">
    <property type="entry name" value="PyrdxlP-dep_Trfase"/>
</dbReference>
<dbReference type="Proteomes" id="UP000280417">
    <property type="component" value="Unassembled WGS sequence"/>
</dbReference>
<dbReference type="GO" id="GO:0008483">
    <property type="term" value="F:transaminase activity"/>
    <property type="evidence" value="ECO:0007669"/>
    <property type="project" value="InterPro"/>
</dbReference>
<dbReference type="InterPro" id="IPR005814">
    <property type="entry name" value="Aminotrans_3"/>
</dbReference>
<comment type="caution">
    <text evidence="3">The sequence shown here is derived from an EMBL/GenBank/DDBJ whole genome shotgun (WGS) entry which is preliminary data.</text>
</comment>
<dbReference type="GO" id="GO:0030170">
    <property type="term" value="F:pyridoxal phosphate binding"/>
    <property type="evidence" value="ECO:0007669"/>
    <property type="project" value="InterPro"/>
</dbReference>
<proteinExistence type="inferred from homology"/>